<organism evidence="1 2">
    <name type="scientific">Tepidiphilus thermophilus</name>
    <dbReference type="NCBI Taxonomy" id="876478"/>
    <lineage>
        <taxon>Bacteria</taxon>
        <taxon>Pseudomonadati</taxon>
        <taxon>Pseudomonadota</taxon>
        <taxon>Hydrogenophilia</taxon>
        <taxon>Hydrogenophilales</taxon>
        <taxon>Hydrogenophilaceae</taxon>
        <taxon>Tepidiphilus</taxon>
    </lineage>
</organism>
<name>A0A0K6IU35_9PROT</name>
<protein>
    <recommendedName>
        <fullName evidence="3">DUF1289 domain-containing protein</fullName>
    </recommendedName>
</protein>
<gene>
    <name evidence="1" type="ORF">Ga0061068_103232</name>
</gene>
<dbReference type="Pfam" id="PF06945">
    <property type="entry name" value="DUF1289"/>
    <property type="match status" value="1"/>
</dbReference>
<dbReference type="OrthoDB" id="9811423at2"/>
<dbReference type="AlphaFoldDB" id="A0A0K6IU35"/>
<proteinExistence type="predicted"/>
<evidence type="ECO:0008006" key="3">
    <source>
        <dbReference type="Google" id="ProtNLM"/>
    </source>
</evidence>
<accession>A0A0K6IU35</accession>
<dbReference type="PANTHER" id="PTHR35175:SF2">
    <property type="entry name" value="DUF1289 DOMAIN-CONTAINING PROTEIN"/>
    <property type="match status" value="1"/>
</dbReference>
<sequence>MTVVASPCIGVCRLDERAGWCVGCLRTREEIALWRDADEAERRRILAAVARRRAALGEGEANSHALDAPKLGTAQCGDPAAS</sequence>
<dbReference type="InterPro" id="IPR010710">
    <property type="entry name" value="DUF1289"/>
</dbReference>
<dbReference type="EMBL" id="CYHH01000003">
    <property type="protein sequence ID" value="CUB06615.1"/>
    <property type="molecule type" value="Genomic_DNA"/>
</dbReference>
<evidence type="ECO:0000313" key="1">
    <source>
        <dbReference type="EMBL" id="CUB06615.1"/>
    </source>
</evidence>
<dbReference type="PANTHER" id="PTHR35175">
    <property type="entry name" value="DUF1289 DOMAIN-CONTAINING PROTEIN"/>
    <property type="match status" value="1"/>
</dbReference>
<dbReference type="Proteomes" id="UP000182108">
    <property type="component" value="Unassembled WGS sequence"/>
</dbReference>
<keyword evidence="2" id="KW-1185">Reference proteome</keyword>
<reference evidence="2" key="1">
    <citation type="submission" date="2015-08" db="EMBL/GenBank/DDBJ databases">
        <authorList>
            <person name="Babu N.S."/>
            <person name="Beckwith C.J."/>
            <person name="Beseler K.G."/>
            <person name="Brison A."/>
            <person name="Carone J.V."/>
            <person name="Caskin T.P."/>
            <person name="Diamond M."/>
            <person name="Durham M.E."/>
            <person name="Foxe J.M."/>
            <person name="Go M."/>
            <person name="Henderson B.A."/>
            <person name="Jones I.B."/>
            <person name="McGettigan J.A."/>
            <person name="Micheletti S.J."/>
            <person name="Nasrallah M.E."/>
            <person name="Ortiz D."/>
            <person name="Piller C.R."/>
            <person name="Privatt S.R."/>
            <person name="Schneider S.L."/>
            <person name="Sharp S."/>
            <person name="Smith T.C."/>
            <person name="Stanton J.D."/>
            <person name="Ullery H.E."/>
            <person name="Wilson R.J."/>
            <person name="Serrano M.G."/>
            <person name="Buck G."/>
            <person name="Lee V."/>
            <person name="Wang Y."/>
            <person name="Carvalho R."/>
            <person name="Voegtly L."/>
            <person name="Shi R."/>
            <person name="Duckworth R."/>
            <person name="Johnson A."/>
            <person name="Loviza R."/>
            <person name="Walstead R."/>
            <person name="Shah Z."/>
            <person name="Kiflezghi M."/>
            <person name="Wade K."/>
            <person name="Ball S.L."/>
            <person name="Bradley K.W."/>
            <person name="Asai D.J."/>
            <person name="Bowman C.A."/>
            <person name="Russell D.A."/>
            <person name="Pope W.H."/>
            <person name="Jacobs-Sera D."/>
            <person name="Hendrix R.W."/>
            <person name="Hatfull G.F."/>
        </authorList>
    </citation>
    <scope>NUCLEOTIDE SEQUENCE [LARGE SCALE GENOMIC DNA]</scope>
    <source>
        <strain evidence="2">JCM 19170</strain>
    </source>
</reference>
<evidence type="ECO:0000313" key="2">
    <source>
        <dbReference type="Proteomes" id="UP000182108"/>
    </source>
</evidence>